<gene>
    <name evidence="2" type="ORF">DJ93_5398</name>
</gene>
<feature type="compositionally biased region" description="Basic and acidic residues" evidence="1">
    <location>
        <begin position="48"/>
        <end position="64"/>
    </location>
</feature>
<dbReference type="Proteomes" id="UP000029389">
    <property type="component" value="Unassembled WGS sequence"/>
</dbReference>
<evidence type="ECO:0000313" key="3">
    <source>
        <dbReference type="Proteomes" id="UP000029389"/>
    </source>
</evidence>
<name>A0A090YAR5_9BACI</name>
<dbReference type="EMBL" id="JMQC01000009">
    <property type="protein sequence ID" value="KFM95544.1"/>
    <property type="molecule type" value="Genomic_DNA"/>
</dbReference>
<sequence length="64" mass="7352">MDILLDLLRDTAKILFTVFITAYANEFVKKAVINVKEPPPKPASKRAVLKEKERNKLKEPTTLR</sequence>
<organism evidence="2 3">
    <name type="scientific">Bacillus clarus</name>
    <dbReference type="NCBI Taxonomy" id="2338372"/>
    <lineage>
        <taxon>Bacteria</taxon>
        <taxon>Bacillati</taxon>
        <taxon>Bacillota</taxon>
        <taxon>Bacilli</taxon>
        <taxon>Bacillales</taxon>
        <taxon>Bacillaceae</taxon>
        <taxon>Bacillus</taxon>
        <taxon>Bacillus cereus group</taxon>
    </lineage>
</organism>
<evidence type="ECO:0000313" key="2">
    <source>
        <dbReference type="EMBL" id="KFM95544.1"/>
    </source>
</evidence>
<protein>
    <submittedName>
        <fullName evidence="2">Uncharacterized protein</fullName>
    </submittedName>
</protein>
<feature type="region of interest" description="Disordered" evidence="1">
    <location>
        <begin position="39"/>
        <end position="64"/>
    </location>
</feature>
<dbReference type="AlphaFoldDB" id="A0A090YAR5"/>
<accession>A0A090YAR5</accession>
<evidence type="ECO:0000256" key="1">
    <source>
        <dbReference type="SAM" id="MobiDB-lite"/>
    </source>
</evidence>
<reference evidence="2 3" key="1">
    <citation type="submission" date="2014-04" db="EMBL/GenBank/DDBJ databases">
        <authorList>
            <person name="Bishop-Lilly K.A."/>
            <person name="Broomall S.M."/>
            <person name="Chain P.S."/>
            <person name="Chertkov O."/>
            <person name="Coyne S.R."/>
            <person name="Daligault H.E."/>
            <person name="Davenport K.W."/>
            <person name="Erkkila T."/>
            <person name="Frey K.G."/>
            <person name="Gibbons H.S."/>
            <person name="Gu W."/>
            <person name="Jaissle J."/>
            <person name="Johnson S.L."/>
            <person name="Koroleva G.I."/>
            <person name="Ladner J.T."/>
            <person name="Lo C.-C."/>
            <person name="Minogue T.D."/>
            <person name="Munk C."/>
            <person name="Palacios G.F."/>
            <person name="Redden C.L."/>
            <person name="Rosenzweig C.N."/>
            <person name="Scholz M.B."/>
            <person name="Teshima H."/>
            <person name="Xu Y."/>
        </authorList>
    </citation>
    <scope>NUCLEOTIDE SEQUENCE [LARGE SCALE GENOMIC DNA]</scope>
    <source>
        <strain evidence="2 3">BHP</strain>
    </source>
</reference>
<comment type="caution">
    <text evidence="2">The sequence shown here is derived from an EMBL/GenBank/DDBJ whole genome shotgun (WGS) entry which is preliminary data.</text>
</comment>
<dbReference type="RefSeq" id="WP_042984509.1">
    <property type="nucleotide sequence ID" value="NZ_JMQC01000009.1"/>
</dbReference>
<dbReference type="PATRIC" id="fig|1405.8.peg.5566"/>
<proteinExistence type="predicted"/>